<keyword evidence="1" id="KW-0812">Transmembrane</keyword>
<accession>A0A2S5IW11</accession>
<gene>
    <name evidence="2" type="ORF">C4K88_13550</name>
</gene>
<protein>
    <recommendedName>
        <fullName evidence="4">DUF4345 domain-containing protein</fullName>
    </recommendedName>
</protein>
<keyword evidence="1" id="KW-1133">Transmembrane helix</keyword>
<keyword evidence="1" id="KW-0472">Membrane</keyword>
<evidence type="ECO:0000313" key="2">
    <source>
        <dbReference type="EMBL" id="PPB48735.1"/>
    </source>
</evidence>
<evidence type="ECO:0000313" key="3">
    <source>
        <dbReference type="Proteomes" id="UP000239297"/>
    </source>
</evidence>
<evidence type="ECO:0008006" key="4">
    <source>
        <dbReference type="Google" id="ProtNLM"/>
    </source>
</evidence>
<organism evidence="2 3">
    <name type="scientific">Arthrobacter pityocampae</name>
    <dbReference type="NCBI Taxonomy" id="547334"/>
    <lineage>
        <taxon>Bacteria</taxon>
        <taxon>Bacillati</taxon>
        <taxon>Actinomycetota</taxon>
        <taxon>Actinomycetes</taxon>
        <taxon>Micrococcales</taxon>
        <taxon>Micrococcaceae</taxon>
        <taxon>Arthrobacter</taxon>
    </lineage>
</organism>
<name>A0A2S5IW11_9MICC</name>
<dbReference type="OrthoDB" id="1524823at2"/>
<keyword evidence="3" id="KW-1185">Reference proteome</keyword>
<reference evidence="2 3" key="1">
    <citation type="journal article" date="2014" name="Int. J. Syst. Evol. Microbiol.">
        <title>Arthrobacter pityocampae sp. nov., isolated from Thaumetopoea pityocampa (Lep., Thaumetopoeidae).</title>
        <authorList>
            <person name="Ince I.A."/>
            <person name="Demirbag Z."/>
            <person name="Kati H."/>
        </authorList>
    </citation>
    <scope>NUCLEOTIDE SEQUENCE [LARGE SCALE GENOMIC DNA]</scope>
    <source>
        <strain evidence="2 3">Tp2</strain>
    </source>
</reference>
<dbReference type="EMBL" id="PRKW01000005">
    <property type="protein sequence ID" value="PPB48735.1"/>
    <property type="molecule type" value="Genomic_DNA"/>
</dbReference>
<proteinExistence type="predicted"/>
<evidence type="ECO:0000256" key="1">
    <source>
        <dbReference type="SAM" id="Phobius"/>
    </source>
</evidence>
<dbReference type="Proteomes" id="UP000239297">
    <property type="component" value="Unassembled WGS sequence"/>
</dbReference>
<dbReference type="RefSeq" id="WP_104122137.1">
    <property type="nucleotide sequence ID" value="NZ_PRKW01000005.1"/>
</dbReference>
<sequence>MTRAIRHDPGPHRASTGLAALLLAVVGGFQAALAAGAPWGQAAYGGGHRGVLPAKYRASSAVSTLVYAGLIAVVLGRRPGPGLRRRILTGASGLMMLGTVLNLASRSRVERLVWTPVAGTLAVTLLRVARGPRRVRSRPR</sequence>
<comment type="caution">
    <text evidence="2">The sequence shown here is derived from an EMBL/GenBank/DDBJ whole genome shotgun (WGS) entry which is preliminary data.</text>
</comment>
<feature type="transmembrane region" description="Helical" evidence="1">
    <location>
        <begin position="58"/>
        <end position="75"/>
    </location>
</feature>
<dbReference type="AlphaFoldDB" id="A0A2S5IW11"/>